<reference evidence="9 10" key="1">
    <citation type="submission" date="2017-07" db="EMBL/GenBank/DDBJ databases">
        <title>The genome sequence of Paludifilum halophilum highlights mechanisms for microbial adaptation to high salt environemnts.</title>
        <authorList>
            <person name="Belbahri L."/>
        </authorList>
    </citation>
    <scope>NUCLEOTIDE SEQUENCE [LARGE SCALE GENOMIC DNA]</scope>
    <source>
        <strain evidence="9 10">DSM 102817</strain>
    </source>
</reference>
<dbReference type="InterPro" id="IPR058634">
    <property type="entry name" value="AaeA-lik-b-barrel"/>
</dbReference>
<dbReference type="OrthoDB" id="9811754at2"/>
<dbReference type="Proteomes" id="UP000215459">
    <property type="component" value="Unassembled WGS sequence"/>
</dbReference>
<protein>
    <submittedName>
        <fullName evidence="9">Transporter</fullName>
    </submittedName>
</protein>
<evidence type="ECO:0000256" key="4">
    <source>
        <dbReference type="ARBA" id="ARBA00022989"/>
    </source>
</evidence>
<keyword evidence="5 6" id="KW-0472">Membrane</keyword>
<keyword evidence="3 6" id="KW-0812">Transmembrane</keyword>
<dbReference type="PANTHER" id="PTHR30386">
    <property type="entry name" value="MEMBRANE FUSION SUBUNIT OF EMRAB-TOLC MULTIDRUG EFFLUX PUMP"/>
    <property type="match status" value="1"/>
</dbReference>
<name>A0A235B3C9_9BACL</name>
<evidence type="ECO:0000256" key="5">
    <source>
        <dbReference type="ARBA" id="ARBA00023136"/>
    </source>
</evidence>
<dbReference type="SUPFAM" id="SSF51230">
    <property type="entry name" value="Single hybrid motif"/>
    <property type="match status" value="1"/>
</dbReference>
<feature type="transmembrane region" description="Helical" evidence="6">
    <location>
        <begin position="7"/>
        <end position="28"/>
    </location>
</feature>
<feature type="domain" description="p-hydroxybenzoic acid efflux pump subunit AaeA-like beta-barrel" evidence="7">
    <location>
        <begin position="121"/>
        <end position="210"/>
    </location>
</feature>
<keyword evidence="10" id="KW-1185">Reference proteome</keyword>
<feature type="domain" description="YhbJ barrel-sandwich hybrid" evidence="8">
    <location>
        <begin position="46"/>
        <end position="117"/>
    </location>
</feature>
<comment type="subcellular location">
    <subcellularLocation>
        <location evidence="1">Membrane</location>
        <topology evidence="1">Single-pass membrane protein</topology>
    </subcellularLocation>
</comment>
<dbReference type="RefSeq" id="WP_094265379.1">
    <property type="nucleotide sequence ID" value="NZ_NOWF01000009.1"/>
</dbReference>
<organism evidence="9 10">
    <name type="scientific">Paludifilum halophilum</name>
    <dbReference type="NCBI Taxonomy" id="1642702"/>
    <lineage>
        <taxon>Bacteria</taxon>
        <taxon>Bacillati</taxon>
        <taxon>Bacillota</taxon>
        <taxon>Bacilli</taxon>
        <taxon>Bacillales</taxon>
        <taxon>Thermoactinomycetaceae</taxon>
        <taxon>Paludifilum</taxon>
    </lineage>
</organism>
<evidence type="ECO:0000313" key="9">
    <source>
        <dbReference type="EMBL" id="OYD06816.1"/>
    </source>
</evidence>
<evidence type="ECO:0000256" key="3">
    <source>
        <dbReference type="ARBA" id="ARBA00022692"/>
    </source>
</evidence>
<evidence type="ECO:0000313" key="10">
    <source>
        <dbReference type="Proteomes" id="UP000215459"/>
    </source>
</evidence>
<evidence type="ECO:0000256" key="6">
    <source>
        <dbReference type="SAM" id="Phobius"/>
    </source>
</evidence>
<dbReference type="InterPro" id="IPR050739">
    <property type="entry name" value="MFP"/>
</dbReference>
<evidence type="ECO:0000256" key="2">
    <source>
        <dbReference type="ARBA" id="ARBA00009477"/>
    </source>
</evidence>
<dbReference type="InterPro" id="IPR011053">
    <property type="entry name" value="Single_hybrid_motif"/>
</dbReference>
<evidence type="ECO:0000259" key="8">
    <source>
        <dbReference type="Pfam" id="PF25997"/>
    </source>
</evidence>
<dbReference type="PANTHER" id="PTHR30386:SF26">
    <property type="entry name" value="TRANSPORT PROTEIN COMB"/>
    <property type="match status" value="1"/>
</dbReference>
<accession>A0A235B3C9</accession>
<dbReference type="Pfam" id="PF25963">
    <property type="entry name" value="Beta-barrel_AAEA"/>
    <property type="match status" value="1"/>
</dbReference>
<dbReference type="EMBL" id="NOWF01000009">
    <property type="protein sequence ID" value="OYD06816.1"/>
    <property type="molecule type" value="Genomic_DNA"/>
</dbReference>
<dbReference type="Gene3D" id="2.40.30.170">
    <property type="match status" value="1"/>
</dbReference>
<evidence type="ECO:0000256" key="1">
    <source>
        <dbReference type="ARBA" id="ARBA00004167"/>
    </source>
</evidence>
<dbReference type="AlphaFoldDB" id="A0A235B3C9"/>
<dbReference type="GO" id="GO:0016020">
    <property type="term" value="C:membrane"/>
    <property type="evidence" value="ECO:0007669"/>
    <property type="project" value="UniProtKB-SubCell"/>
</dbReference>
<comment type="similarity">
    <text evidence="2">Belongs to the membrane fusion protein (MFP) (TC 8.A.1) family.</text>
</comment>
<gene>
    <name evidence="9" type="ORF">CHM34_14795</name>
</gene>
<dbReference type="Pfam" id="PF25997">
    <property type="entry name" value="BSH_YhbJ"/>
    <property type="match status" value="1"/>
</dbReference>
<comment type="caution">
    <text evidence="9">The sequence shown here is derived from an EMBL/GenBank/DDBJ whole genome shotgun (WGS) entry which is preliminary data.</text>
</comment>
<sequence>MKTSRLILINVVLLLIIVGASLGGYYYYYQQTHFVKTDDAQVQGGLMTLSASTPGQLVRWKGKEGSTFQKGDVIGQVKGADGQTSDIKAPKDGTIVQNQGKKGQMITPGQPLGSLVDMDELYIVANIEETEIQDVKEGAEVDISIDAQSDTTIKGQVEQTGLATVSTFSLMPQQNASGDYTKVVQRIPVHISMDEYPEGLVPGMNATVSIDR</sequence>
<dbReference type="InterPro" id="IPR058635">
    <property type="entry name" value="BSH_YhbJ"/>
</dbReference>
<proteinExistence type="inferred from homology"/>
<evidence type="ECO:0000259" key="7">
    <source>
        <dbReference type="Pfam" id="PF25963"/>
    </source>
</evidence>
<keyword evidence="4 6" id="KW-1133">Transmembrane helix</keyword>